<gene>
    <name evidence="2" type="ORF">BN1708_016628</name>
</gene>
<feature type="non-terminal residue" evidence="2">
    <location>
        <position position="1"/>
    </location>
</feature>
<protein>
    <submittedName>
        <fullName evidence="2">Uncharacterized protein</fullName>
    </submittedName>
</protein>
<reference evidence="2 3" key="1">
    <citation type="submission" date="2015-05" db="EMBL/GenBank/DDBJ databases">
        <authorList>
            <person name="Wang D.B."/>
            <person name="Wang M."/>
        </authorList>
    </citation>
    <scope>NUCLEOTIDE SEQUENCE [LARGE SCALE GENOMIC DNA]</scope>
    <source>
        <strain evidence="2">VL1</strain>
    </source>
</reference>
<feature type="compositionally biased region" description="Basic and acidic residues" evidence="1">
    <location>
        <begin position="59"/>
        <end position="84"/>
    </location>
</feature>
<feature type="compositionally biased region" description="Basic and acidic residues" evidence="1">
    <location>
        <begin position="155"/>
        <end position="186"/>
    </location>
</feature>
<feature type="region of interest" description="Disordered" evidence="1">
    <location>
        <begin position="1"/>
        <end position="25"/>
    </location>
</feature>
<accession>A0A0G4MW22</accession>
<dbReference type="AlphaFoldDB" id="A0A0G4MW22"/>
<sequence>SEIRDLVDPATEQEAERQHELSHKRAVEAMSRITSMNNSNSKMRRHVNIRRCIETFGRHNTDEKARRKEREERRVKKAEQDAKRAAATPVKVTTTKVVVETTPAKLTEADYERHAAAAGISVTKFKRKFERGDVELGPDGQPVVFSKKELKKLRKVEEKADETPSKSDAEGKKKRKHEDAEEATPKKEKKQKKKRQSLGA</sequence>
<feature type="compositionally biased region" description="Basic residues" evidence="1">
    <location>
        <begin position="187"/>
        <end position="200"/>
    </location>
</feature>
<dbReference type="Proteomes" id="UP000044602">
    <property type="component" value="Unassembled WGS sequence"/>
</dbReference>
<keyword evidence="3" id="KW-1185">Reference proteome</keyword>
<organism evidence="2 3">
    <name type="scientific">Verticillium longisporum</name>
    <name type="common">Verticillium dahliae var. longisporum</name>
    <dbReference type="NCBI Taxonomy" id="100787"/>
    <lineage>
        <taxon>Eukaryota</taxon>
        <taxon>Fungi</taxon>
        <taxon>Dikarya</taxon>
        <taxon>Ascomycota</taxon>
        <taxon>Pezizomycotina</taxon>
        <taxon>Sordariomycetes</taxon>
        <taxon>Hypocreomycetidae</taxon>
        <taxon>Glomerellales</taxon>
        <taxon>Plectosphaerellaceae</taxon>
        <taxon>Verticillium</taxon>
    </lineage>
</organism>
<feature type="compositionally biased region" description="Basic and acidic residues" evidence="1">
    <location>
        <begin position="14"/>
        <end position="25"/>
    </location>
</feature>
<evidence type="ECO:0000313" key="2">
    <source>
        <dbReference type="EMBL" id="CRK38398.1"/>
    </source>
</evidence>
<proteinExistence type="predicted"/>
<name>A0A0G4MW22_VERLO</name>
<evidence type="ECO:0000313" key="3">
    <source>
        <dbReference type="Proteomes" id="UP000044602"/>
    </source>
</evidence>
<feature type="region of interest" description="Disordered" evidence="1">
    <location>
        <begin position="132"/>
        <end position="200"/>
    </location>
</feature>
<dbReference type="EMBL" id="CVQH01025483">
    <property type="protein sequence ID" value="CRK38398.1"/>
    <property type="molecule type" value="Genomic_DNA"/>
</dbReference>
<evidence type="ECO:0000256" key="1">
    <source>
        <dbReference type="SAM" id="MobiDB-lite"/>
    </source>
</evidence>
<dbReference type="STRING" id="100787.A0A0G4MW22"/>
<feature type="non-terminal residue" evidence="2">
    <location>
        <position position="200"/>
    </location>
</feature>
<feature type="region of interest" description="Disordered" evidence="1">
    <location>
        <begin position="59"/>
        <end position="91"/>
    </location>
</feature>